<dbReference type="AlphaFoldDB" id="A0A3B1A7B2"/>
<dbReference type="InterPro" id="IPR036611">
    <property type="entry name" value="Trigger_fac_ribosome-bd_sf"/>
</dbReference>
<evidence type="ECO:0000256" key="3">
    <source>
        <dbReference type="ARBA" id="ARBA00013194"/>
    </source>
</evidence>
<gene>
    <name evidence="8" type="ORF">MNBD_GAMMA23-1245</name>
</gene>
<dbReference type="GO" id="GO:0051083">
    <property type="term" value="P:'de novo' cotranslational protein folding"/>
    <property type="evidence" value="ECO:0007669"/>
    <property type="project" value="TreeGrafter"/>
</dbReference>
<evidence type="ECO:0000256" key="6">
    <source>
        <dbReference type="ARBA" id="ARBA00023235"/>
    </source>
</evidence>
<dbReference type="GO" id="GO:0003755">
    <property type="term" value="F:peptidyl-prolyl cis-trans isomerase activity"/>
    <property type="evidence" value="ECO:0007669"/>
    <property type="project" value="UniProtKB-KW"/>
</dbReference>
<dbReference type="GO" id="GO:0051301">
    <property type="term" value="P:cell division"/>
    <property type="evidence" value="ECO:0007669"/>
    <property type="project" value="UniProtKB-KW"/>
</dbReference>
<dbReference type="GO" id="GO:0043335">
    <property type="term" value="P:protein unfolding"/>
    <property type="evidence" value="ECO:0007669"/>
    <property type="project" value="TreeGrafter"/>
</dbReference>
<dbReference type="InterPro" id="IPR037041">
    <property type="entry name" value="Trigger_fac_C_sf"/>
</dbReference>
<dbReference type="Pfam" id="PF05697">
    <property type="entry name" value="Trigger_N"/>
    <property type="match status" value="1"/>
</dbReference>
<dbReference type="SUPFAM" id="SSF109998">
    <property type="entry name" value="Triger factor/SurA peptide-binding domain-like"/>
    <property type="match status" value="1"/>
</dbReference>
<dbReference type="Gene3D" id="3.30.70.1050">
    <property type="entry name" value="Trigger factor ribosome-binding domain"/>
    <property type="match status" value="1"/>
</dbReference>
<dbReference type="InterPro" id="IPR008880">
    <property type="entry name" value="Trigger_fac_C"/>
</dbReference>
<name>A0A3B1A7B2_9ZZZZ</name>
<dbReference type="Gene3D" id="3.10.50.40">
    <property type="match status" value="1"/>
</dbReference>
<evidence type="ECO:0000259" key="7">
    <source>
        <dbReference type="PROSITE" id="PS50059"/>
    </source>
</evidence>
<comment type="catalytic activity">
    <reaction evidence="1">
        <text>[protein]-peptidylproline (omega=180) = [protein]-peptidylproline (omega=0)</text>
        <dbReference type="Rhea" id="RHEA:16237"/>
        <dbReference type="Rhea" id="RHEA-COMP:10747"/>
        <dbReference type="Rhea" id="RHEA-COMP:10748"/>
        <dbReference type="ChEBI" id="CHEBI:83833"/>
        <dbReference type="ChEBI" id="CHEBI:83834"/>
        <dbReference type="EC" id="5.2.1.8"/>
    </reaction>
</comment>
<dbReference type="SUPFAM" id="SSF54534">
    <property type="entry name" value="FKBP-like"/>
    <property type="match status" value="1"/>
</dbReference>
<evidence type="ECO:0000256" key="4">
    <source>
        <dbReference type="ARBA" id="ARBA00023110"/>
    </source>
</evidence>
<feature type="domain" description="PPIase FKBP-type" evidence="7">
    <location>
        <begin position="160"/>
        <end position="220"/>
    </location>
</feature>
<dbReference type="PIRSF" id="PIRSF003095">
    <property type="entry name" value="Trigger_factor"/>
    <property type="match status" value="1"/>
</dbReference>
<dbReference type="GO" id="GO:0043022">
    <property type="term" value="F:ribosome binding"/>
    <property type="evidence" value="ECO:0007669"/>
    <property type="project" value="TreeGrafter"/>
</dbReference>
<dbReference type="PANTHER" id="PTHR30560">
    <property type="entry name" value="TRIGGER FACTOR CHAPERONE AND PEPTIDYL-PROLYL CIS/TRANS ISOMERASE"/>
    <property type="match status" value="1"/>
</dbReference>
<dbReference type="Pfam" id="PF00254">
    <property type="entry name" value="FKBP_C"/>
    <property type="match status" value="1"/>
</dbReference>
<dbReference type="InterPro" id="IPR005215">
    <property type="entry name" value="Trig_fac"/>
</dbReference>
<evidence type="ECO:0000256" key="5">
    <source>
        <dbReference type="ARBA" id="ARBA00023186"/>
    </source>
</evidence>
<comment type="similarity">
    <text evidence="2">Belongs to the FKBP-type PPIase family. Tig subfamily.</text>
</comment>
<dbReference type="PROSITE" id="PS50059">
    <property type="entry name" value="FKBP_PPIASE"/>
    <property type="match status" value="1"/>
</dbReference>
<evidence type="ECO:0000256" key="2">
    <source>
        <dbReference type="ARBA" id="ARBA00005464"/>
    </source>
</evidence>
<accession>A0A3B1A7B2</accession>
<dbReference type="PANTHER" id="PTHR30560:SF3">
    <property type="entry name" value="TRIGGER FACTOR-LIKE PROTEIN TIG, CHLOROPLASTIC"/>
    <property type="match status" value="1"/>
</dbReference>
<dbReference type="EMBL" id="UOFT01000050">
    <property type="protein sequence ID" value="VAW95973.1"/>
    <property type="molecule type" value="Genomic_DNA"/>
</dbReference>
<keyword evidence="4" id="KW-0697">Rotamase</keyword>
<keyword evidence="5" id="KW-0143">Chaperone</keyword>
<dbReference type="NCBIfam" id="TIGR00115">
    <property type="entry name" value="tig"/>
    <property type="match status" value="1"/>
</dbReference>
<dbReference type="Pfam" id="PF05698">
    <property type="entry name" value="Trigger_C"/>
    <property type="match status" value="1"/>
</dbReference>
<dbReference type="SUPFAM" id="SSF102735">
    <property type="entry name" value="Trigger factor ribosome-binding domain"/>
    <property type="match status" value="1"/>
</dbReference>
<reference evidence="8" key="1">
    <citation type="submission" date="2018-06" db="EMBL/GenBank/DDBJ databases">
        <authorList>
            <person name="Zhirakovskaya E."/>
        </authorList>
    </citation>
    <scope>NUCLEOTIDE SEQUENCE</scope>
</reference>
<dbReference type="EC" id="5.2.1.8" evidence="3"/>
<keyword evidence="8" id="KW-0131">Cell cycle</keyword>
<organism evidence="8">
    <name type="scientific">hydrothermal vent metagenome</name>
    <dbReference type="NCBI Taxonomy" id="652676"/>
    <lineage>
        <taxon>unclassified sequences</taxon>
        <taxon>metagenomes</taxon>
        <taxon>ecological metagenomes</taxon>
    </lineage>
</organism>
<sequence length="438" mass="49069">MQVSVETTQGLERRMMVEINEEQIAEAVETRLKSMAKTTKIKGFRAGKVPFKVVKQHYGGQVRQEIVSDLVQSTFYEAVTQEKLRPAGGPTIGNDLVATDGLKYTATFEVYPEVEIASFDGVTLEKETAEISDADVAEMIETIRKQNKTWKAVDTASDDGNQVTVDFAGSVDGEAFEGGTGTDMAVEIGAGRMIPGFEDGLKGLKKGDETTLSLTFPENYPQKELAAKPVEFKITVKAVEQTALPEIDEDFAKKMGVEDGNIEQMNKDIRENMQRELDAKIKTNLKQVAMDKLIDLHKMDVPKALIEQEAATLMQQMQQNFASQGMKESDIQLNPDMFNDQASRRVSLGLIMAEVVKENDIKVDDEKVRAKVEEIAEPYDQPEQVVSWYYGDKQRLNEIESLVFEEQIIEWLLSKVTVEEKTKKFKELMQPEAKQAAS</sequence>
<proteinExistence type="inferred from homology"/>
<dbReference type="InterPro" id="IPR046357">
    <property type="entry name" value="PPIase_dom_sf"/>
</dbReference>
<dbReference type="HAMAP" id="MF_00303">
    <property type="entry name" value="Trigger_factor_Tig"/>
    <property type="match status" value="1"/>
</dbReference>
<dbReference type="InterPro" id="IPR008881">
    <property type="entry name" value="Trigger_fac_ribosome-bd_bac"/>
</dbReference>
<dbReference type="GO" id="GO:0044183">
    <property type="term" value="F:protein folding chaperone"/>
    <property type="evidence" value="ECO:0007669"/>
    <property type="project" value="TreeGrafter"/>
</dbReference>
<dbReference type="InterPro" id="IPR001179">
    <property type="entry name" value="PPIase_FKBP_dom"/>
</dbReference>
<keyword evidence="8" id="KW-0132">Cell division</keyword>
<dbReference type="GO" id="GO:0015031">
    <property type="term" value="P:protein transport"/>
    <property type="evidence" value="ECO:0007669"/>
    <property type="project" value="InterPro"/>
</dbReference>
<dbReference type="Gene3D" id="1.10.3120.10">
    <property type="entry name" value="Trigger factor, C-terminal domain"/>
    <property type="match status" value="1"/>
</dbReference>
<evidence type="ECO:0000313" key="8">
    <source>
        <dbReference type="EMBL" id="VAW95973.1"/>
    </source>
</evidence>
<protein>
    <recommendedName>
        <fullName evidence="3">peptidylprolyl isomerase</fullName>
        <ecNumber evidence="3">5.2.1.8</ecNumber>
    </recommendedName>
</protein>
<evidence type="ECO:0000256" key="1">
    <source>
        <dbReference type="ARBA" id="ARBA00000971"/>
    </source>
</evidence>
<dbReference type="InterPro" id="IPR027304">
    <property type="entry name" value="Trigger_fact/SurA_dom_sf"/>
</dbReference>
<dbReference type="FunFam" id="3.10.50.40:FF:000001">
    <property type="entry name" value="Trigger factor"/>
    <property type="match status" value="1"/>
</dbReference>
<keyword evidence="6 8" id="KW-0413">Isomerase</keyword>